<evidence type="ECO:0000313" key="2">
    <source>
        <dbReference type="Proteomes" id="UP000032233"/>
    </source>
</evidence>
<dbReference type="Proteomes" id="UP000032233">
    <property type="component" value="Unassembled WGS sequence"/>
</dbReference>
<reference evidence="1 2" key="1">
    <citation type="submission" date="2013-11" db="EMBL/GenBank/DDBJ databases">
        <title>Metagenomic analysis of a methanogenic consortium involved in long chain n-alkane degradation.</title>
        <authorList>
            <person name="Davidova I.A."/>
            <person name="Callaghan A.V."/>
            <person name="Wawrik B."/>
            <person name="Pruitt S."/>
            <person name="Marks C."/>
            <person name="Duncan K.E."/>
            <person name="Suflita J.M."/>
        </authorList>
    </citation>
    <scope>NUCLEOTIDE SEQUENCE [LARGE SCALE GENOMIC DNA]</scope>
    <source>
        <strain evidence="1 2">SPR</strain>
    </source>
</reference>
<gene>
    <name evidence="1" type="ORF">X474_02830</name>
</gene>
<comment type="caution">
    <text evidence="1">The sequence shown here is derived from an EMBL/GenBank/DDBJ whole genome shotgun (WGS) entry which is preliminary data.</text>
</comment>
<dbReference type="InParanoid" id="A0A0D2JJ75"/>
<dbReference type="EMBL" id="AZAC01000002">
    <property type="protein sequence ID" value="KIX15731.1"/>
    <property type="molecule type" value="Genomic_DNA"/>
</dbReference>
<name>A0A0D2JJ75_9BACT</name>
<sequence length="68" mass="8007">MGVLAYNLLHIIREFHLKGEEVKRSMEWLIRRIVKAALRISYHGRRWWVHVASSFPLAYQFRAALGTG</sequence>
<accession>A0A0D2JJ75</accession>
<evidence type="ECO:0000313" key="1">
    <source>
        <dbReference type="EMBL" id="KIX15731.1"/>
    </source>
</evidence>
<dbReference type="OrthoDB" id="8482126at2"/>
<protein>
    <recommendedName>
        <fullName evidence="3">Transposase DDE domain-containing protein</fullName>
    </recommendedName>
</protein>
<evidence type="ECO:0008006" key="3">
    <source>
        <dbReference type="Google" id="ProtNLM"/>
    </source>
</evidence>
<keyword evidence="2" id="KW-1185">Reference proteome</keyword>
<proteinExistence type="predicted"/>
<dbReference type="AlphaFoldDB" id="A0A0D2JJ75"/>
<organism evidence="1 2">
    <name type="scientific">Dethiosulfatarculus sandiegensis</name>
    <dbReference type="NCBI Taxonomy" id="1429043"/>
    <lineage>
        <taxon>Bacteria</taxon>
        <taxon>Pseudomonadati</taxon>
        <taxon>Thermodesulfobacteriota</taxon>
        <taxon>Desulfarculia</taxon>
        <taxon>Desulfarculales</taxon>
        <taxon>Desulfarculaceae</taxon>
        <taxon>Dethiosulfatarculus</taxon>
    </lineage>
</organism>
<dbReference type="STRING" id="1429043.X474_02830"/>